<gene>
    <name evidence="2" type="ORF">DF015_29590</name>
</gene>
<dbReference type="EMBL" id="QTNY01000027">
    <property type="protein sequence ID" value="RQP70608.1"/>
    <property type="molecule type" value="Genomic_DNA"/>
</dbReference>
<feature type="chain" id="PRO_5044507064" evidence="1">
    <location>
        <begin position="20"/>
        <end position="211"/>
    </location>
</feature>
<evidence type="ECO:0000313" key="3">
    <source>
        <dbReference type="Proteomes" id="UP000273734"/>
    </source>
</evidence>
<evidence type="ECO:0000313" key="2">
    <source>
        <dbReference type="EMBL" id="RQP70608.1"/>
    </source>
</evidence>
<comment type="caution">
    <text evidence="2">The sequence shown here is derived from an EMBL/GenBank/DDBJ whole genome shotgun (WGS) entry which is preliminary data.</text>
</comment>
<sequence>MRFRTIPLVLALHAPALFAAPPVAELKVAGKIDLPNCVVSVGNDGYYDYGRLASTMIRSGSVHTPLEPKTETMTVTCDSKTPIMFRIVDNRESSSSDTDETSFGLGYVNGTGKLGYYEIRVSDLSVDGKGTNVWRKNGNVANGNVWSSANLERGGASFGWGDFHGSRESGRIFQADLTVKPHLGGTTTMNGPLTDSVDLDGSATLVFAFAL</sequence>
<dbReference type="Pfam" id="PF06551">
    <property type="entry name" value="DUF1120"/>
    <property type="match status" value="1"/>
</dbReference>
<organism evidence="2 3">
    <name type="scientific">Burkholderia ubonensis</name>
    <dbReference type="NCBI Taxonomy" id="101571"/>
    <lineage>
        <taxon>Bacteria</taxon>
        <taxon>Pseudomonadati</taxon>
        <taxon>Pseudomonadota</taxon>
        <taxon>Betaproteobacteria</taxon>
        <taxon>Burkholderiales</taxon>
        <taxon>Burkholderiaceae</taxon>
        <taxon>Burkholderia</taxon>
        <taxon>Burkholderia cepacia complex</taxon>
    </lineage>
</organism>
<proteinExistence type="predicted"/>
<dbReference type="Proteomes" id="UP000273734">
    <property type="component" value="Unassembled WGS sequence"/>
</dbReference>
<reference evidence="2 3" key="1">
    <citation type="submission" date="2018-08" db="EMBL/GenBank/DDBJ databases">
        <title>Comparative analysis of Burkholderia isolates from Puerto Rico.</title>
        <authorList>
            <person name="Hall C."/>
            <person name="Sahl J."/>
            <person name="Wagner D."/>
        </authorList>
    </citation>
    <scope>NUCLEOTIDE SEQUENCE [LARGE SCALE GENOMIC DNA]</scope>
    <source>
        <strain evidence="2 3">Bp8964</strain>
    </source>
</reference>
<keyword evidence="1" id="KW-0732">Signal</keyword>
<dbReference type="InterPro" id="IPR010546">
    <property type="entry name" value="DUF1120"/>
</dbReference>
<dbReference type="RefSeq" id="WP_095411534.1">
    <property type="nucleotide sequence ID" value="NZ_NQMX01000037.1"/>
</dbReference>
<evidence type="ECO:0000256" key="1">
    <source>
        <dbReference type="SAM" id="SignalP"/>
    </source>
</evidence>
<feature type="signal peptide" evidence="1">
    <location>
        <begin position="1"/>
        <end position="19"/>
    </location>
</feature>
<accession>A0AB74CYE4</accession>
<protein>
    <submittedName>
        <fullName evidence="2">DUF1120 domain-containing protein</fullName>
    </submittedName>
</protein>
<dbReference type="AlphaFoldDB" id="A0AB74CYE4"/>
<name>A0AB74CYE4_9BURK</name>